<sequence length="456" mass="51438">MGVRATARRLRTWFRRTRKRDKAPSSSDANEPTPGGRTGDDGDNIHNIPSGAHNDELSTSTHTEPAQISRDEMELSADSQDSSRFFSRLPLEIRRQIYRQVWQDYLEPSRRTGPASPGSDLRLHIYTDDSVNGTLRHTQCKVHPGDPVQEDTLTLYLNTPWPFDGNVNPTVPAPPWFWFAWVMRIHWGKHWKCQHAIQQRWDPNTGRCKEVPKAPFLPLFLTCRKLYSEAVVSFFENVTPIFTCSWDAQRFFVEQPHRYLSALRSLEFNFCNANDYLYLSKVWRNSLNRSAAAAAAARIVNPPAADGNPESEAAASSSPPESRPAATVVHHKMKNRLLGKQLWEKLLTSMQDAAPNLRDLDICIAGRIKRQHILSGFGYPGSSDDSSGVIESEQGLGEGGARQHHHGEPEACKAVSAPWKLRGNLTVLFSPDGDYFVQQDGVMVPQREAEEDEEQE</sequence>
<organism evidence="2 3">
    <name type="scientific">Cladorrhinum samala</name>
    <dbReference type="NCBI Taxonomy" id="585594"/>
    <lineage>
        <taxon>Eukaryota</taxon>
        <taxon>Fungi</taxon>
        <taxon>Dikarya</taxon>
        <taxon>Ascomycota</taxon>
        <taxon>Pezizomycotina</taxon>
        <taxon>Sordariomycetes</taxon>
        <taxon>Sordariomycetidae</taxon>
        <taxon>Sordariales</taxon>
        <taxon>Podosporaceae</taxon>
        <taxon>Cladorrhinum</taxon>
    </lineage>
</organism>
<feature type="compositionally biased region" description="Low complexity" evidence="1">
    <location>
        <begin position="310"/>
        <end position="326"/>
    </location>
</feature>
<dbReference type="EMBL" id="MU864933">
    <property type="protein sequence ID" value="KAK4466275.1"/>
    <property type="molecule type" value="Genomic_DNA"/>
</dbReference>
<proteinExistence type="predicted"/>
<dbReference type="PANTHER" id="PTHR42085">
    <property type="entry name" value="F-BOX DOMAIN-CONTAINING PROTEIN"/>
    <property type="match status" value="1"/>
</dbReference>
<accession>A0AAV9I235</accession>
<protein>
    <submittedName>
        <fullName evidence="2">Uncharacterized protein</fullName>
    </submittedName>
</protein>
<feature type="region of interest" description="Disordered" evidence="1">
    <location>
        <begin position="380"/>
        <end position="411"/>
    </location>
</feature>
<evidence type="ECO:0000256" key="1">
    <source>
        <dbReference type="SAM" id="MobiDB-lite"/>
    </source>
</evidence>
<comment type="caution">
    <text evidence="2">The sequence shown here is derived from an EMBL/GenBank/DDBJ whole genome shotgun (WGS) entry which is preliminary data.</text>
</comment>
<reference evidence="2" key="2">
    <citation type="submission" date="2023-06" db="EMBL/GenBank/DDBJ databases">
        <authorList>
            <consortium name="Lawrence Berkeley National Laboratory"/>
            <person name="Mondo S.J."/>
            <person name="Hensen N."/>
            <person name="Bonometti L."/>
            <person name="Westerberg I."/>
            <person name="Brannstrom I.O."/>
            <person name="Guillou S."/>
            <person name="Cros-Aarteil S."/>
            <person name="Calhoun S."/>
            <person name="Haridas S."/>
            <person name="Kuo A."/>
            <person name="Pangilinan J."/>
            <person name="Riley R."/>
            <person name="Labutti K."/>
            <person name="Andreopoulos B."/>
            <person name="Lipzen A."/>
            <person name="Chen C."/>
            <person name="Yanf M."/>
            <person name="Daum C."/>
            <person name="Ng V."/>
            <person name="Clum A."/>
            <person name="Steindorff A."/>
            <person name="Ohm R."/>
            <person name="Martin F."/>
            <person name="Silar P."/>
            <person name="Natvig D."/>
            <person name="Lalanne C."/>
            <person name="Gautier V."/>
            <person name="Ament-Velasquez S.L."/>
            <person name="Kruys A."/>
            <person name="Hutchinson M.I."/>
            <person name="Powell A.J."/>
            <person name="Barry K."/>
            <person name="Miller A.N."/>
            <person name="Grigoriev I.V."/>
            <person name="Debuchy R."/>
            <person name="Gladieux P."/>
            <person name="Thoren M.H."/>
            <person name="Johannesson H."/>
        </authorList>
    </citation>
    <scope>NUCLEOTIDE SEQUENCE</scope>
    <source>
        <strain evidence="2">PSN324</strain>
    </source>
</reference>
<dbReference type="Proteomes" id="UP001321749">
    <property type="component" value="Unassembled WGS sequence"/>
</dbReference>
<feature type="region of interest" description="Disordered" evidence="1">
    <location>
        <begin position="1"/>
        <end position="81"/>
    </location>
</feature>
<dbReference type="AlphaFoldDB" id="A0AAV9I235"/>
<feature type="compositionally biased region" description="Basic residues" evidence="1">
    <location>
        <begin position="1"/>
        <end position="21"/>
    </location>
</feature>
<name>A0AAV9I235_9PEZI</name>
<keyword evidence="3" id="KW-1185">Reference proteome</keyword>
<evidence type="ECO:0000313" key="3">
    <source>
        <dbReference type="Proteomes" id="UP001321749"/>
    </source>
</evidence>
<dbReference type="PANTHER" id="PTHR42085:SF2">
    <property type="entry name" value="F-BOX DOMAIN-CONTAINING PROTEIN"/>
    <property type="match status" value="1"/>
</dbReference>
<feature type="compositionally biased region" description="Polar residues" evidence="1">
    <location>
        <begin position="57"/>
        <end position="66"/>
    </location>
</feature>
<reference evidence="2" key="1">
    <citation type="journal article" date="2023" name="Mol. Phylogenet. Evol.">
        <title>Genome-scale phylogeny and comparative genomics of the fungal order Sordariales.</title>
        <authorList>
            <person name="Hensen N."/>
            <person name="Bonometti L."/>
            <person name="Westerberg I."/>
            <person name="Brannstrom I.O."/>
            <person name="Guillou S."/>
            <person name="Cros-Aarteil S."/>
            <person name="Calhoun S."/>
            <person name="Haridas S."/>
            <person name="Kuo A."/>
            <person name="Mondo S."/>
            <person name="Pangilinan J."/>
            <person name="Riley R."/>
            <person name="LaButti K."/>
            <person name="Andreopoulos B."/>
            <person name="Lipzen A."/>
            <person name="Chen C."/>
            <person name="Yan M."/>
            <person name="Daum C."/>
            <person name="Ng V."/>
            <person name="Clum A."/>
            <person name="Steindorff A."/>
            <person name="Ohm R.A."/>
            <person name="Martin F."/>
            <person name="Silar P."/>
            <person name="Natvig D.O."/>
            <person name="Lalanne C."/>
            <person name="Gautier V."/>
            <person name="Ament-Velasquez S.L."/>
            <person name="Kruys A."/>
            <person name="Hutchinson M.I."/>
            <person name="Powell A.J."/>
            <person name="Barry K."/>
            <person name="Miller A.N."/>
            <person name="Grigoriev I.V."/>
            <person name="Debuchy R."/>
            <person name="Gladieux P."/>
            <person name="Hiltunen Thoren M."/>
            <person name="Johannesson H."/>
        </authorList>
    </citation>
    <scope>NUCLEOTIDE SEQUENCE</scope>
    <source>
        <strain evidence="2">PSN324</strain>
    </source>
</reference>
<dbReference type="InterPro" id="IPR038883">
    <property type="entry name" value="AN11006-like"/>
</dbReference>
<gene>
    <name evidence="2" type="ORF">QBC42DRAFT_335806</name>
</gene>
<evidence type="ECO:0000313" key="2">
    <source>
        <dbReference type="EMBL" id="KAK4466275.1"/>
    </source>
</evidence>
<feature type="region of interest" description="Disordered" evidence="1">
    <location>
        <begin position="302"/>
        <end position="327"/>
    </location>
</feature>